<comment type="subcellular location">
    <subcellularLocation>
        <location evidence="1">Nucleus</location>
    </subcellularLocation>
</comment>
<sequence>MAGRVEEEKEGGAGGREKEEKWKEKRSLQAKPSPTASNLSSSLAARGKRVFQCDYPQCNKMYTKSSHLKAHKRVHTGEKPFQCPWEECDWAFRRSDELTRHYRRHTGEKPFKCMQCDKSFSRSDHLSLHAFKHSSGTAQGSQHVARSGSNGATDGRPVDNRTP</sequence>
<feature type="compositionally biased region" description="Basic and acidic residues" evidence="11">
    <location>
        <begin position="1"/>
        <end position="27"/>
    </location>
</feature>
<evidence type="ECO:0000256" key="9">
    <source>
        <dbReference type="ARBA" id="ARBA00023242"/>
    </source>
</evidence>
<reference evidence="13" key="1">
    <citation type="submission" date="2023-03" db="EMBL/GenBank/DDBJ databases">
        <authorList>
            <person name="Steffen K."/>
            <person name="Cardenas P."/>
        </authorList>
    </citation>
    <scope>NUCLEOTIDE SEQUENCE</scope>
</reference>
<evidence type="ECO:0000256" key="7">
    <source>
        <dbReference type="ARBA" id="ARBA00023125"/>
    </source>
</evidence>
<feature type="region of interest" description="Disordered" evidence="11">
    <location>
        <begin position="1"/>
        <end position="43"/>
    </location>
</feature>
<proteinExistence type="predicted"/>
<dbReference type="SUPFAM" id="SSF57667">
    <property type="entry name" value="beta-beta-alpha zinc fingers"/>
    <property type="match status" value="1"/>
</dbReference>
<keyword evidence="8" id="KW-0804">Transcription</keyword>
<evidence type="ECO:0000256" key="4">
    <source>
        <dbReference type="ARBA" id="ARBA00022771"/>
    </source>
</evidence>
<evidence type="ECO:0000256" key="1">
    <source>
        <dbReference type="ARBA" id="ARBA00004123"/>
    </source>
</evidence>
<keyword evidence="2" id="KW-0479">Metal-binding</keyword>
<dbReference type="PANTHER" id="PTHR23235:SF120">
    <property type="entry name" value="KRUPPEL-LIKE FACTOR 15"/>
    <property type="match status" value="1"/>
</dbReference>
<dbReference type="PROSITE" id="PS50157">
    <property type="entry name" value="ZINC_FINGER_C2H2_2"/>
    <property type="match status" value="3"/>
</dbReference>
<keyword evidence="6" id="KW-0805">Transcription regulation</keyword>
<evidence type="ECO:0000256" key="8">
    <source>
        <dbReference type="ARBA" id="ARBA00023163"/>
    </source>
</evidence>
<feature type="domain" description="C2H2-type" evidence="12">
    <location>
        <begin position="111"/>
        <end position="138"/>
    </location>
</feature>
<protein>
    <submittedName>
        <fullName evidence="13">Krueppel-like factor 12</fullName>
    </submittedName>
</protein>
<dbReference type="GO" id="GO:0008270">
    <property type="term" value="F:zinc ion binding"/>
    <property type="evidence" value="ECO:0007669"/>
    <property type="project" value="UniProtKB-KW"/>
</dbReference>
<keyword evidence="14" id="KW-1185">Reference proteome</keyword>
<organism evidence="13 14">
    <name type="scientific">Geodia barretti</name>
    <name type="common">Barrett's horny sponge</name>
    <dbReference type="NCBI Taxonomy" id="519541"/>
    <lineage>
        <taxon>Eukaryota</taxon>
        <taxon>Metazoa</taxon>
        <taxon>Porifera</taxon>
        <taxon>Demospongiae</taxon>
        <taxon>Heteroscleromorpha</taxon>
        <taxon>Tetractinellida</taxon>
        <taxon>Astrophorina</taxon>
        <taxon>Geodiidae</taxon>
        <taxon>Geodia</taxon>
    </lineage>
</organism>
<dbReference type="FunFam" id="3.30.160.60:FF:000018">
    <property type="entry name" value="Krueppel-like factor 15"/>
    <property type="match status" value="1"/>
</dbReference>
<feature type="domain" description="C2H2-type" evidence="12">
    <location>
        <begin position="81"/>
        <end position="110"/>
    </location>
</feature>
<evidence type="ECO:0000256" key="11">
    <source>
        <dbReference type="SAM" id="MobiDB-lite"/>
    </source>
</evidence>
<dbReference type="PROSITE" id="PS00028">
    <property type="entry name" value="ZINC_FINGER_C2H2_1"/>
    <property type="match status" value="3"/>
</dbReference>
<name>A0AA35QTV5_GEOBA</name>
<dbReference type="Proteomes" id="UP001174909">
    <property type="component" value="Unassembled WGS sequence"/>
</dbReference>
<evidence type="ECO:0000313" key="13">
    <source>
        <dbReference type="EMBL" id="CAI7991911.1"/>
    </source>
</evidence>
<evidence type="ECO:0000256" key="6">
    <source>
        <dbReference type="ARBA" id="ARBA00023015"/>
    </source>
</evidence>
<evidence type="ECO:0000256" key="3">
    <source>
        <dbReference type="ARBA" id="ARBA00022737"/>
    </source>
</evidence>
<keyword evidence="5" id="KW-0862">Zinc</keyword>
<feature type="domain" description="C2H2-type" evidence="12">
    <location>
        <begin position="51"/>
        <end position="80"/>
    </location>
</feature>
<feature type="compositionally biased region" description="Polar residues" evidence="11">
    <location>
        <begin position="30"/>
        <end position="43"/>
    </location>
</feature>
<dbReference type="GO" id="GO:0005634">
    <property type="term" value="C:nucleus"/>
    <property type="evidence" value="ECO:0007669"/>
    <property type="project" value="UniProtKB-SubCell"/>
</dbReference>
<feature type="region of interest" description="Disordered" evidence="11">
    <location>
        <begin position="133"/>
        <end position="163"/>
    </location>
</feature>
<accession>A0AA35QTV5</accession>
<keyword evidence="3" id="KW-0677">Repeat</keyword>
<feature type="compositionally biased region" description="Polar residues" evidence="11">
    <location>
        <begin position="134"/>
        <end position="152"/>
    </location>
</feature>
<dbReference type="FunFam" id="3.30.160.60:FF:000624">
    <property type="entry name" value="zinc finger protein 697"/>
    <property type="match status" value="1"/>
</dbReference>
<keyword evidence="9" id="KW-0539">Nucleus</keyword>
<dbReference type="InterPro" id="IPR036236">
    <property type="entry name" value="Znf_C2H2_sf"/>
</dbReference>
<dbReference type="SMART" id="SM00355">
    <property type="entry name" value="ZnF_C2H2"/>
    <property type="match status" value="3"/>
</dbReference>
<dbReference type="InterPro" id="IPR013087">
    <property type="entry name" value="Znf_C2H2_type"/>
</dbReference>
<dbReference type="PANTHER" id="PTHR23235">
    <property type="entry name" value="KRUEPPEL-LIKE TRANSCRIPTION FACTOR"/>
    <property type="match status" value="1"/>
</dbReference>
<dbReference type="GO" id="GO:0000981">
    <property type="term" value="F:DNA-binding transcription factor activity, RNA polymerase II-specific"/>
    <property type="evidence" value="ECO:0007669"/>
    <property type="project" value="TreeGrafter"/>
</dbReference>
<dbReference type="EMBL" id="CASHTH010000131">
    <property type="protein sequence ID" value="CAI7991911.1"/>
    <property type="molecule type" value="Genomic_DNA"/>
</dbReference>
<dbReference type="GO" id="GO:0000978">
    <property type="term" value="F:RNA polymerase II cis-regulatory region sequence-specific DNA binding"/>
    <property type="evidence" value="ECO:0007669"/>
    <property type="project" value="TreeGrafter"/>
</dbReference>
<dbReference type="AlphaFoldDB" id="A0AA35QTV5"/>
<comment type="caution">
    <text evidence="13">The sequence shown here is derived from an EMBL/GenBank/DDBJ whole genome shotgun (WGS) entry which is preliminary data.</text>
</comment>
<keyword evidence="7" id="KW-0238">DNA-binding</keyword>
<evidence type="ECO:0000256" key="10">
    <source>
        <dbReference type="PROSITE-ProRule" id="PRU00042"/>
    </source>
</evidence>
<evidence type="ECO:0000259" key="12">
    <source>
        <dbReference type="PROSITE" id="PS50157"/>
    </source>
</evidence>
<gene>
    <name evidence="13" type="ORF">GBAR_LOCUS853</name>
</gene>
<evidence type="ECO:0000313" key="14">
    <source>
        <dbReference type="Proteomes" id="UP001174909"/>
    </source>
</evidence>
<evidence type="ECO:0000256" key="2">
    <source>
        <dbReference type="ARBA" id="ARBA00022723"/>
    </source>
</evidence>
<dbReference type="Gene3D" id="3.30.160.60">
    <property type="entry name" value="Classic Zinc Finger"/>
    <property type="match status" value="3"/>
</dbReference>
<dbReference type="FunFam" id="3.30.160.60:FF:002639">
    <property type="entry name" value="Kruppel-Like Factor (Zinc finger protein)"/>
    <property type="match status" value="1"/>
</dbReference>
<keyword evidence="4 10" id="KW-0863">Zinc-finger</keyword>
<evidence type="ECO:0000256" key="5">
    <source>
        <dbReference type="ARBA" id="ARBA00022833"/>
    </source>
</evidence>
<dbReference type="Pfam" id="PF00096">
    <property type="entry name" value="zf-C2H2"/>
    <property type="match status" value="3"/>
</dbReference>